<comment type="caution">
    <text evidence="2">The sequence shown here is derived from an EMBL/GenBank/DDBJ whole genome shotgun (WGS) entry which is preliminary data.</text>
</comment>
<gene>
    <name evidence="2" type="ORF">BDA99DRAFT_607953</name>
</gene>
<feature type="compositionally biased region" description="Low complexity" evidence="1">
    <location>
        <begin position="139"/>
        <end position="159"/>
    </location>
</feature>
<accession>A0AAD5K5K3</accession>
<organism evidence="2 3">
    <name type="scientific">Phascolomyces articulosus</name>
    <dbReference type="NCBI Taxonomy" id="60185"/>
    <lineage>
        <taxon>Eukaryota</taxon>
        <taxon>Fungi</taxon>
        <taxon>Fungi incertae sedis</taxon>
        <taxon>Mucoromycota</taxon>
        <taxon>Mucoromycotina</taxon>
        <taxon>Mucoromycetes</taxon>
        <taxon>Mucorales</taxon>
        <taxon>Lichtheimiaceae</taxon>
        <taxon>Phascolomyces</taxon>
    </lineage>
</organism>
<dbReference type="EMBL" id="JAIXMP010000029">
    <property type="protein sequence ID" value="KAI9251806.1"/>
    <property type="molecule type" value="Genomic_DNA"/>
</dbReference>
<evidence type="ECO:0000313" key="2">
    <source>
        <dbReference type="EMBL" id="KAI9251806.1"/>
    </source>
</evidence>
<name>A0AAD5K5K3_9FUNG</name>
<dbReference type="Proteomes" id="UP001209540">
    <property type="component" value="Unassembled WGS sequence"/>
</dbReference>
<reference evidence="2" key="1">
    <citation type="journal article" date="2022" name="IScience">
        <title>Evolution of zygomycete secretomes and the origins of terrestrial fungal ecologies.</title>
        <authorList>
            <person name="Chang Y."/>
            <person name="Wang Y."/>
            <person name="Mondo S."/>
            <person name="Ahrendt S."/>
            <person name="Andreopoulos W."/>
            <person name="Barry K."/>
            <person name="Beard J."/>
            <person name="Benny G.L."/>
            <person name="Blankenship S."/>
            <person name="Bonito G."/>
            <person name="Cuomo C."/>
            <person name="Desiro A."/>
            <person name="Gervers K.A."/>
            <person name="Hundley H."/>
            <person name="Kuo A."/>
            <person name="LaButti K."/>
            <person name="Lang B.F."/>
            <person name="Lipzen A."/>
            <person name="O'Donnell K."/>
            <person name="Pangilinan J."/>
            <person name="Reynolds N."/>
            <person name="Sandor L."/>
            <person name="Smith M.E."/>
            <person name="Tsang A."/>
            <person name="Grigoriev I.V."/>
            <person name="Stajich J.E."/>
            <person name="Spatafora J.W."/>
        </authorList>
    </citation>
    <scope>NUCLEOTIDE SEQUENCE</scope>
    <source>
        <strain evidence="2">RSA 2281</strain>
    </source>
</reference>
<evidence type="ECO:0000256" key="1">
    <source>
        <dbReference type="SAM" id="MobiDB-lite"/>
    </source>
</evidence>
<protein>
    <submittedName>
        <fullName evidence="2">Uncharacterized protein</fullName>
    </submittedName>
</protein>
<dbReference type="AlphaFoldDB" id="A0AAD5K5K3"/>
<feature type="compositionally biased region" description="Low complexity" evidence="1">
    <location>
        <begin position="187"/>
        <end position="196"/>
    </location>
</feature>
<feature type="region of interest" description="Disordered" evidence="1">
    <location>
        <begin position="137"/>
        <end position="205"/>
    </location>
</feature>
<reference evidence="2" key="2">
    <citation type="submission" date="2023-02" db="EMBL/GenBank/DDBJ databases">
        <authorList>
            <consortium name="DOE Joint Genome Institute"/>
            <person name="Mondo S.J."/>
            <person name="Chang Y."/>
            <person name="Wang Y."/>
            <person name="Ahrendt S."/>
            <person name="Andreopoulos W."/>
            <person name="Barry K."/>
            <person name="Beard J."/>
            <person name="Benny G.L."/>
            <person name="Blankenship S."/>
            <person name="Bonito G."/>
            <person name="Cuomo C."/>
            <person name="Desiro A."/>
            <person name="Gervers K.A."/>
            <person name="Hundley H."/>
            <person name="Kuo A."/>
            <person name="LaButti K."/>
            <person name="Lang B.F."/>
            <person name="Lipzen A."/>
            <person name="O'Donnell K."/>
            <person name="Pangilinan J."/>
            <person name="Reynolds N."/>
            <person name="Sandor L."/>
            <person name="Smith M.W."/>
            <person name="Tsang A."/>
            <person name="Grigoriev I.V."/>
            <person name="Stajich J.E."/>
            <person name="Spatafora J.W."/>
        </authorList>
    </citation>
    <scope>NUCLEOTIDE SEQUENCE</scope>
    <source>
        <strain evidence="2">RSA 2281</strain>
    </source>
</reference>
<keyword evidence="3" id="KW-1185">Reference proteome</keyword>
<proteinExistence type="predicted"/>
<sequence>MVFRNIPLHLLFFLFHIEQPRKNMSFVPDGAIGAIFEIIYFIDSTVDDWNQVLPEAHIFLRDCHRFVAMIQPMRSQEGVRQNGFSTATTSRSQVGPYTTTTIATERTQIEDDDDNNNNNRFINNTNIRMAEISRNKNHTSTPLLSSITPSTPTPLSSDSPPNPPPHDQQGHYRYSQQQYYPSPPLPQQQQQYYQQSTNPHYPPQAAPISEIAVHENQEAARLIITEILQSVQQAKIYVEEFLYENSRKRGSWMQAIQWYVTRAFVSGDYREFFRQEAERIRTLLNDLMLNEEIISKSKETKVEDFRDDMSNDSYMFWTKHLGNDMIVDWIQFKDAYTLLYGTLEPMDEHYIKSVLTSNAKENLRITIYGFISFMQKHGFPFEKNVALRKAFDMPVMGEDKRMEIAKMVMDLVQEFASSEMKKNLVDVYTWYAGVDKKDKKAMQERANKWARLVKESRDVKYDKTKETDEHKRANDVDSARRAVSLFYQEYMVMWRIGQVSREMFNDVDFPGKARIKDFINFYSPLDKANFLIVMGRQEKDWENKKPKVYNFLKKMVGEK</sequence>
<evidence type="ECO:0000313" key="3">
    <source>
        <dbReference type="Proteomes" id="UP001209540"/>
    </source>
</evidence>